<organism evidence="1 2">
    <name type="scientific">Laodelphax striatellus</name>
    <name type="common">Small brown planthopper</name>
    <name type="synonym">Delphax striatella</name>
    <dbReference type="NCBI Taxonomy" id="195883"/>
    <lineage>
        <taxon>Eukaryota</taxon>
        <taxon>Metazoa</taxon>
        <taxon>Ecdysozoa</taxon>
        <taxon>Arthropoda</taxon>
        <taxon>Hexapoda</taxon>
        <taxon>Insecta</taxon>
        <taxon>Pterygota</taxon>
        <taxon>Neoptera</taxon>
        <taxon>Paraneoptera</taxon>
        <taxon>Hemiptera</taxon>
        <taxon>Auchenorrhyncha</taxon>
        <taxon>Fulgoroidea</taxon>
        <taxon>Delphacidae</taxon>
        <taxon>Criomorphinae</taxon>
        <taxon>Laodelphax</taxon>
    </lineage>
</organism>
<accession>A0A482XMY1</accession>
<name>A0A482XMY1_LAOST</name>
<evidence type="ECO:0000313" key="2">
    <source>
        <dbReference type="Proteomes" id="UP000291343"/>
    </source>
</evidence>
<proteinExistence type="predicted"/>
<sequence length="119" mass="13221">MFIQCGAALRSERDAKHMSLLSFDSDSVRGYSGVRYRQQGALLCHVAYEQTGSMRAHSAYGFPMFNFSKSYRELDKAQLTKEALKTNNSPPQPSSTSSIAAARSPRLSTFAFDLPFTII</sequence>
<dbReference type="Proteomes" id="UP000291343">
    <property type="component" value="Unassembled WGS sequence"/>
</dbReference>
<evidence type="ECO:0000313" key="1">
    <source>
        <dbReference type="EMBL" id="RZF47172.1"/>
    </source>
</evidence>
<reference evidence="1 2" key="1">
    <citation type="journal article" date="2017" name="Gigascience">
        <title>Genome sequence of the small brown planthopper, Laodelphax striatellus.</title>
        <authorList>
            <person name="Zhu J."/>
            <person name="Jiang F."/>
            <person name="Wang X."/>
            <person name="Yang P."/>
            <person name="Bao Y."/>
            <person name="Zhao W."/>
            <person name="Wang W."/>
            <person name="Lu H."/>
            <person name="Wang Q."/>
            <person name="Cui N."/>
            <person name="Li J."/>
            <person name="Chen X."/>
            <person name="Luo L."/>
            <person name="Yu J."/>
            <person name="Kang L."/>
            <person name="Cui F."/>
        </authorList>
    </citation>
    <scope>NUCLEOTIDE SEQUENCE [LARGE SCALE GENOMIC DNA]</scope>
    <source>
        <strain evidence="1">Lst14</strain>
    </source>
</reference>
<gene>
    <name evidence="1" type="ORF">LSTR_LSTR004881</name>
</gene>
<dbReference type="InParanoid" id="A0A482XMY1"/>
<dbReference type="EMBL" id="QKKF02004629">
    <property type="protein sequence ID" value="RZF47172.1"/>
    <property type="molecule type" value="Genomic_DNA"/>
</dbReference>
<protein>
    <submittedName>
        <fullName evidence="1">Uncharacterized protein</fullName>
    </submittedName>
</protein>
<keyword evidence="2" id="KW-1185">Reference proteome</keyword>
<dbReference type="AlphaFoldDB" id="A0A482XMY1"/>
<comment type="caution">
    <text evidence="1">The sequence shown here is derived from an EMBL/GenBank/DDBJ whole genome shotgun (WGS) entry which is preliminary data.</text>
</comment>